<evidence type="ECO:0000256" key="2">
    <source>
        <dbReference type="ARBA" id="ARBA00023125"/>
    </source>
</evidence>
<dbReference type="GO" id="GO:0003677">
    <property type="term" value="F:DNA binding"/>
    <property type="evidence" value="ECO:0007669"/>
    <property type="project" value="UniProtKB-KW"/>
</dbReference>
<organism evidence="7">
    <name type="scientific">Veillonella ratti</name>
    <dbReference type="NCBI Taxonomy" id="103892"/>
    <lineage>
        <taxon>Bacteria</taxon>
        <taxon>Bacillati</taxon>
        <taxon>Bacillota</taxon>
        <taxon>Negativicutes</taxon>
        <taxon>Veillonellales</taxon>
        <taxon>Veillonellaceae</taxon>
        <taxon>Veillonella</taxon>
    </lineage>
</organism>
<dbReference type="InterPro" id="IPR014757">
    <property type="entry name" value="Tscrpt_reg_IclR_C"/>
</dbReference>
<dbReference type="GO" id="GO:0045892">
    <property type="term" value="P:negative regulation of DNA-templated transcription"/>
    <property type="evidence" value="ECO:0007669"/>
    <property type="project" value="TreeGrafter"/>
</dbReference>
<dbReference type="PROSITE" id="PS51077">
    <property type="entry name" value="HTH_ICLR"/>
    <property type="match status" value="1"/>
</dbReference>
<evidence type="ECO:0000259" key="6">
    <source>
        <dbReference type="PROSITE" id="PS51078"/>
    </source>
</evidence>
<feature type="domain" description="HTH iclR-type" evidence="5">
    <location>
        <begin position="23"/>
        <end position="84"/>
    </location>
</feature>
<proteinExistence type="predicted"/>
<dbReference type="InterPro" id="IPR050707">
    <property type="entry name" value="HTH_MetabolicPath_Reg"/>
</dbReference>
<dbReference type="SMART" id="SM00346">
    <property type="entry name" value="HTH_ICLR"/>
    <property type="match status" value="1"/>
</dbReference>
<dbReference type="InterPro" id="IPR036388">
    <property type="entry name" value="WH-like_DNA-bd_sf"/>
</dbReference>
<keyword evidence="2" id="KW-0238">DNA-binding</keyword>
<dbReference type="EMBL" id="CACRUX010000050">
    <property type="protein sequence ID" value="VYU12976.1"/>
    <property type="molecule type" value="Genomic_DNA"/>
</dbReference>
<dbReference type="Pfam" id="PF09339">
    <property type="entry name" value="HTH_IclR"/>
    <property type="match status" value="1"/>
</dbReference>
<accession>A0A6N3C7M3</accession>
<name>A0A6N3C7M3_9FIRM</name>
<dbReference type="SUPFAM" id="SSF46785">
    <property type="entry name" value="Winged helix' DNA-binding domain"/>
    <property type="match status" value="1"/>
</dbReference>
<evidence type="ECO:0000256" key="4">
    <source>
        <dbReference type="SAM" id="MobiDB-lite"/>
    </source>
</evidence>
<sequence length="271" mass="30406">MPSKKLIKHDALPSDCTPSPTQHKPTLRVIKILETVAGSNGLTLSQIATQLDCPKSTLTPILKTLVDNNFLLCEDESLIYTIGKQAFIIGNTYQHNGDILTLIKDQMETMSSLCKETIHLGVLEGNEIMYLQKVNSPKPLQLISSIGKRLPAYATALGKALLYDHSLEDLRQLFPNSLPPLTENTIPTVDALYQDIHKDANDEFTYEEEEITKYARCIAMPLRVNNQIVAALSISFIVFDATPEHITNIKYILRRFGTVIAKLMETKNFQY</sequence>
<dbReference type="PROSITE" id="PS51078">
    <property type="entry name" value="ICLR_ED"/>
    <property type="match status" value="1"/>
</dbReference>
<dbReference type="SUPFAM" id="SSF55781">
    <property type="entry name" value="GAF domain-like"/>
    <property type="match status" value="1"/>
</dbReference>
<keyword evidence="1" id="KW-0805">Transcription regulation</keyword>
<evidence type="ECO:0000256" key="1">
    <source>
        <dbReference type="ARBA" id="ARBA00023015"/>
    </source>
</evidence>
<feature type="domain" description="IclR-ED" evidence="6">
    <location>
        <begin position="85"/>
        <end position="266"/>
    </location>
</feature>
<dbReference type="GO" id="GO:0003700">
    <property type="term" value="F:DNA-binding transcription factor activity"/>
    <property type="evidence" value="ECO:0007669"/>
    <property type="project" value="TreeGrafter"/>
</dbReference>
<gene>
    <name evidence="7" type="primary">kdgR_1</name>
    <name evidence="7" type="ORF">VRLFYP33_00144</name>
</gene>
<keyword evidence="3" id="KW-0804">Transcription</keyword>
<dbReference type="InterPro" id="IPR005471">
    <property type="entry name" value="Tscrpt_reg_IclR_N"/>
</dbReference>
<evidence type="ECO:0000313" key="7">
    <source>
        <dbReference type="EMBL" id="VYU12976.1"/>
    </source>
</evidence>
<dbReference type="RefSeq" id="WP_021841213.1">
    <property type="nucleotide sequence ID" value="NZ_CACRUX010000050.1"/>
</dbReference>
<dbReference type="InterPro" id="IPR029016">
    <property type="entry name" value="GAF-like_dom_sf"/>
</dbReference>
<dbReference type="Gene3D" id="1.10.10.10">
    <property type="entry name" value="Winged helix-like DNA-binding domain superfamily/Winged helix DNA-binding domain"/>
    <property type="match status" value="1"/>
</dbReference>
<dbReference type="InterPro" id="IPR036390">
    <property type="entry name" value="WH_DNA-bd_sf"/>
</dbReference>
<dbReference type="Pfam" id="PF01614">
    <property type="entry name" value="IclR_C"/>
    <property type="match status" value="1"/>
</dbReference>
<reference evidence="7" key="1">
    <citation type="submission" date="2019-11" db="EMBL/GenBank/DDBJ databases">
        <authorList>
            <person name="Feng L."/>
        </authorList>
    </citation>
    <scope>NUCLEOTIDE SEQUENCE</scope>
    <source>
        <strain evidence="7">VrattiLFYP33</strain>
    </source>
</reference>
<dbReference type="AlphaFoldDB" id="A0A6N3C7M3"/>
<evidence type="ECO:0000259" key="5">
    <source>
        <dbReference type="PROSITE" id="PS51077"/>
    </source>
</evidence>
<protein>
    <submittedName>
        <fullName evidence="7">Transcriptional regulator KdgR</fullName>
    </submittedName>
</protein>
<dbReference type="PANTHER" id="PTHR30136:SF24">
    <property type="entry name" value="HTH-TYPE TRANSCRIPTIONAL REPRESSOR ALLR"/>
    <property type="match status" value="1"/>
</dbReference>
<dbReference type="Gene3D" id="3.30.450.40">
    <property type="match status" value="1"/>
</dbReference>
<feature type="region of interest" description="Disordered" evidence="4">
    <location>
        <begin position="1"/>
        <end position="22"/>
    </location>
</feature>
<dbReference type="PANTHER" id="PTHR30136">
    <property type="entry name" value="HELIX-TURN-HELIX TRANSCRIPTIONAL REGULATOR, ICLR FAMILY"/>
    <property type="match status" value="1"/>
</dbReference>
<evidence type="ECO:0000256" key="3">
    <source>
        <dbReference type="ARBA" id="ARBA00023163"/>
    </source>
</evidence>